<dbReference type="KEGG" id="npy:NPRO_08530"/>
<dbReference type="AlphaFoldDB" id="A0A809R9D4"/>
<evidence type="ECO:0000259" key="3">
    <source>
        <dbReference type="Pfam" id="PF00930"/>
    </source>
</evidence>
<feature type="domain" description="Dipeptidylpeptidase IV N-terminal" evidence="3">
    <location>
        <begin position="94"/>
        <end position="419"/>
    </location>
</feature>
<name>A0A809R9D4_9BACT</name>
<feature type="domain" description="Peptidase S9 prolyl oligopeptidase catalytic" evidence="2">
    <location>
        <begin position="504"/>
        <end position="682"/>
    </location>
</feature>
<dbReference type="EMBL" id="AP021858">
    <property type="protein sequence ID" value="BBO23258.1"/>
    <property type="molecule type" value="Genomic_DNA"/>
</dbReference>
<reference evidence="4" key="1">
    <citation type="journal article" name="DNA Res.">
        <title>The physiological potential of anammox bacteria as revealed by their core genome structure.</title>
        <authorList>
            <person name="Okubo T."/>
            <person name="Toyoda A."/>
            <person name="Fukuhara K."/>
            <person name="Uchiyama I."/>
            <person name="Harigaya Y."/>
            <person name="Kuroiwa M."/>
            <person name="Suzuki T."/>
            <person name="Murakami Y."/>
            <person name="Suwa Y."/>
            <person name="Takami H."/>
        </authorList>
    </citation>
    <scope>NUCLEOTIDE SEQUENCE</scope>
    <source>
        <strain evidence="4">317325-2</strain>
    </source>
</reference>
<dbReference type="InterPro" id="IPR001375">
    <property type="entry name" value="Peptidase_S9_cat"/>
</dbReference>
<protein>
    <submittedName>
        <fullName evidence="4">Peptidase</fullName>
    </submittedName>
</protein>
<dbReference type="GO" id="GO:0008236">
    <property type="term" value="F:serine-type peptidase activity"/>
    <property type="evidence" value="ECO:0007669"/>
    <property type="project" value="InterPro"/>
</dbReference>
<feature type="region of interest" description="Disordered" evidence="1">
    <location>
        <begin position="81"/>
        <end position="105"/>
    </location>
</feature>
<evidence type="ECO:0000259" key="2">
    <source>
        <dbReference type="Pfam" id="PF00326"/>
    </source>
</evidence>
<organism evidence="4 5">
    <name type="scientific">Candidatus Nitrosymbiomonas proteolyticus</name>
    <dbReference type="NCBI Taxonomy" id="2608984"/>
    <lineage>
        <taxon>Bacteria</taxon>
        <taxon>Bacillati</taxon>
        <taxon>Armatimonadota</taxon>
        <taxon>Armatimonadota incertae sedis</taxon>
        <taxon>Candidatus Nitrosymbiomonas</taxon>
    </lineage>
</organism>
<dbReference type="SUPFAM" id="SSF53474">
    <property type="entry name" value="alpha/beta-Hydrolases"/>
    <property type="match status" value="1"/>
</dbReference>
<dbReference type="Proteomes" id="UP000662873">
    <property type="component" value="Chromosome"/>
</dbReference>
<dbReference type="GO" id="GO:0006508">
    <property type="term" value="P:proteolysis"/>
    <property type="evidence" value="ECO:0007669"/>
    <property type="project" value="InterPro"/>
</dbReference>
<dbReference type="Pfam" id="PF00326">
    <property type="entry name" value="Peptidase_S9"/>
    <property type="match status" value="1"/>
</dbReference>
<sequence length="723" mass="80963">MGIQVPRWGAACAIAMGLSQFLGAQDRLPLMPGYDRYEKLRREISGSIVRANITPRWEDGGTFVYSFGGKQFRYDIAAKKSSPISGGADPEPKESAQQRPARGRQFTEYRSPDGKWIARYKDFNLWLEPNGGGLESALTTEGNAKERIKCGSASWVYGEELGVREAAWWSPDNSRLAYYRFDESEVKDYYLAMDVTKVNNTLDAEPYPKAGDPNPKVALLVYDMASKKHLRIETDSDLGAGTEVGHYVYDVRWSPDGKEVLFNRTNRKQNLLEFCAADPATGKIRLVVRESWPQSWTDNHPPLRYLAERAGEPRRFLWITSSRNGFRNLYLGDLSGKPLKALTQNEFDCVRILEVDEEENRVYYLARSGNNPYLFQLHRVGLDGTGDKRLTDPEFHHTVHLSPKRDYFVDLAENSTSPPVARLCDGEGKVLDTVVESDLAKFSELGLKPVERFTFLAADGKTVCYGRLHFPSNFDPEKSYPLVVSVYAGPESGGGAETFETPNAITELGFLMASLDGRGTNGRGKAFLDAVYGKLGVVEIDDQAAGAKALAERPYIDGGRVGIYGTSYGGYASAMCILRHPDVFRSAVASSSVTHWRNYDTIYTERYMGLPWPEENQEGYENGSAMKYARNLKGNLMLFYGTADNNVHPANTYQLAQALQRAGKRFDMMAGPDQGHAGINQNRLWEYFVETLVLPGKDRALTRVWNARLARLRSERQVAARSN</sequence>
<proteinExistence type="predicted"/>
<accession>A0A809R9D4</accession>
<dbReference type="Gene3D" id="2.140.10.30">
    <property type="entry name" value="Dipeptidylpeptidase IV, N-terminal domain"/>
    <property type="match status" value="1"/>
</dbReference>
<dbReference type="PANTHER" id="PTHR11731:SF193">
    <property type="entry name" value="DIPEPTIDYL PEPTIDASE 9"/>
    <property type="match status" value="1"/>
</dbReference>
<dbReference type="InterPro" id="IPR029058">
    <property type="entry name" value="AB_hydrolase_fold"/>
</dbReference>
<evidence type="ECO:0000313" key="5">
    <source>
        <dbReference type="Proteomes" id="UP000662873"/>
    </source>
</evidence>
<dbReference type="InterPro" id="IPR002469">
    <property type="entry name" value="Peptidase_S9B_N"/>
</dbReference>
<evidence type="ECO:0000256" key="1">
    <source>
        <dbReference type="SAM" id="MobiDB-lite"/>
    </source>
</evidence>
<gene>
    <name evidence="4" type="ORF">NPRO_08530</name>
</gene>
<dbReference type="PANTHER" id="PTHR11731">
    <property type="entry name" value="PROTEASE FAMILY S9B,C DIPEPTIDYL-PEPTIDASE IV-RELATED"/>
    <property type="match status" value="1"/>
</dbReference>
<dbReference type="Pfam" id="PF00930">
    <property type="entry name" value="DPPIV_N"/>
    <property type="match status" value="1"/>
</dbReference>
<dbReference type="SUPFAM" id="SSF82171">
    <property type="entry name" value="DPP6 N-terminal domain-like"/>
    <property type="match status" value="1"/>
</dbReference>
<evidence type="ECO:0000313" key="4">
    <source>
        <dbReference type="EMBL" id="BBO23258.1"/>
    </source>
</evidence>
<dbReference type="Gene3D" id="3.40.50.1820">
    <property type="entry name" value="alpha/beta hydrolase"/>
    <property type="match status" value="1"/>
</dbReference>
<dbReference type="InterPro" id="IPR050278">
    <property type="entry name" value="Serine_Prot_S9B/DPPIV"/>
</dbReference>
<dbReference type="GO" id="GO:0008239">
    <property type="term" value="F:dipeptidyl-peptidase activity"/>
    <property type="evidence" value="ECO:0007669"/>
    <property type="project" value="TreeGrafter"/>
</dbReference>